<proteinExistence type="predicted"/>
<gene>
    <name evidence="2" type="ORF">LtaPh_1405700</name>
</gene>
<dbReference type="Proteomes" id="UP000419144">
    <property type="component" value="Unassembled WGS sequence"/>
</dbReference>
<evidence type="ECO:0000256" key="1">
    <source>
        <dbReference type="SAM" id="MobiDB-lite"/>
    </source>
</evidence>
<feature type="compositionally biased region" description="Polar residues" evidence="1">
    <location>
        <begin position="965"/>
        <end position="976"/>
    </location>
</feature>
<name>A0A640KDF9_LEITA</name>
<organism evidence="2 3">
    <name type="scientific">Leishmania tarentolae</name>
    <name type="common">Sauroleishmania tarentolae</name>
    <dbReference type="NCBI Taxonomy" id="5689"/>
    <lineage>
        <taxon>Eukaryota</taxon>
        <taxon>Discoba</taxon>
        <taxon>Euglenozoa</taxon>
        <taxon>Kinetoplastea</taxon>
        <taxon>Metakinetoplastina</taxon>
        <taxon>Trypanosomatida</taxon>
        <taxon>Trypanosomatidae</taxon>
        <taxon>Leishmaniinae</taxon>
        <taxon>Leishmania</taxon>
        <taxon>lizard Leishmania</taxon>
    </lineage>
</organism>
<keyword evidence="3" id="KW-1185">Reference proteome</keyword>
<protein>
    <submittedName>
        <fullName evidence="2">Uncharacterized protein</fullName>
    </submittedName>
</protein>
<dbReference type="OrthoDB" id="265224at2759"/>
<dbReference type="VEuPathDB" id="TriTrypDB:LtaPh_1405700"/>
<dbReference type="EMBL" id="BLBS01000018">
    <property type="protein sequence ID" value="GET87084.1"/>
    <property type="molecule type" value="Genomic_DNA"/>
</dbReference>
<feature type="region of interest" description="Disordered" evidence="1">
    <location>
        <begin position="938"/>
        <end position="976"/>
    </location>
</feature>
<evidence type="ECO:0000313" key="3">
    <source>
        <dbReference type="Proteomes" id="UP000419144"/>
    </source>
</evidence>
<sequence length="1555" mass="169643">MAAYHAATCQAYQPSGDEWARPQVAPPPPPLDGCPVSCSSCSHLFARDQVSLSYLMKGRSSIAWNVLDVTLALPRHDLTSVVATAEASHVSGGAMDDGQGAVCGRCRRQETPTCCCSPLLHIDVTELRTLFCRPSPRDKTALRYSFAAQPLLSHAPVFARCIRQRCILFDVVFHDGAGDPDMIGRGPSSRSVAGTLAVALCAHTGADVTEEEEADECNGGRSWLSLRATCSVPSTARALTWLLKVFLPLSRVPDLAIGLTLSRAAFAGSDSGVDTSIPMQWCYVERSSSCSVPYDALWAHWGEIVTPPESPRVDSTRTWTPCFAEGDRNDDFIVWGRLQHCTEKATTVLFGGNPYGSVARKYTHLCALLALLVDVRACATRHSTPNPLPAFLSDETSVLQRLLFQWFTFLGLQRTFSSACQPLAELTTEIHAIVYTRDWLAELGACDSVCPLAHWLYLVSQWLTLRVLEDALELLPSKLQWKTGTESAAETHLLFRADVGSTLRHSASLCSRSDSTVCPTREKGFFAHTRLSRWMRYRTTALVLAAAPPSPASIAAALPEMTKEEAVLVCVLENLMCVAIDPANGSRKPPCRSAAAHALILEPEAHGVMTCRLHLGSPPPNWQRDGLHVHEVVVPPLSQSFAIKPQTPSSALPTARTLHAPVVAALLSWYAVDFEAVFGHLYRVWRLAQRYSSRYPAKSCSETRESDAVASNDSNPWRGVVNTAVRCCCDGTSCSGQAHEGPPLGSLGRCLLFAIWMSLALVDIDEGVGASTPCPPLAWKGTLYYSSRRNVLHVRDWGTALHLHHVASCVSVGNNQAISGDASNTRALHDRDSRRENCSTAVKQAVSTVINSFVRARTASAAVQARARLYAQSMTHVPFSGSHDSLAQVTATSRGARDNTNDDTWRPLHICGDDSAAAEGADECVLLSWCCNTEKEENKSRDGVSGALPVQQQQGQPRMGDDDSLVSTDPLGNTSRQSSWLDYSIEEFTEASDGTIGQPPMSQASAPQVKEDQEHFALDPAVAVPLVELESHLREQLTRNAVSELYSLVALPGGLVWHTCENEEVASLQDLTRHARLRGVKREIHEWLSGSSALHEDSVQPREDEQPTSPVAAAAHVVVSLPTQRPLAGLASSKAARVQGDEESTRRTLCEAERRMRQCIQTSCTHVGALLLLQSQEARQRLHLRQMWELEQEEWQIRWCAVLVPECVLRSLLHEKAAAGAWKELPHHEGLQPRQQQPCQHLNKRLGYCSQLHQRGQRCRMASLNVSSSPPTPAAAEAHAHRVCLLCGDVEKAGRETPSRSLQRLPRALVDVSHSPPSCQGHEQEPRTPVLAPLHSPSLTMWPRRAPWQRCLNKPTAGVPTFTCAPAGAAHSAVPVLSLSLCETPPPALARSSTRRCLNELPLNHSKRYVNCARITPPYRLPSPPSSAICWPVVSEDGGTLVNGNPPRRKGSLLQHGDTRGSNAAWRRSWIKESASAAAAVTFNGVDGERTAHLVTALSEPSTAKERLARHADPRVSTAPSVLTRVSAHLASTTTVPPRRLRKPVVTWSDDVQQY</sequence>
<comment type="caution">
    <text evidence="2">The sequence shown here is derived from an EMBL/GenBank/DDBJ whole genome shotgun (WGS) entry which is preliminary data.</text>
</comment>
<feature type="region of interest" description="Disordered" evidence="1">
    <location>
        <begin position="1441"/>
        <end position="1460"/>
    </location>
</feature>
<evidence type="ECO:0000313" key="2">
    <source>
        <dbReference type="EMBL" id="GET87084.1"/>
    </source>
</evidence>
<reference evidence="2" key="1">
    <citation type="submission" date="2019-11" db="EMBL/GenBank/DDBJ databases">
        <title>Leishmania tarentolae CDS.</title>
        <authorList>
            <person name="Goto Y."/>
            <person name="Yamagishi J."/>
        </authorList>
    </citation>
    <scope>NUCLEOTIDE SEQUENCE [LARGE SCALE GENOMIC DNA]</scope>
    <source>
        <strain evidence="2">Parrot Tar II</strain>
    </source>
</reference>
<accession>A0A640KDF9</accession>